<proteinExistence type="predicted"/>
<feature type="transmembrane region" description="Helical" evidence="4">
    <location>
        <begin position="59"/>
        <end position="80"/>
    </location>
</feature>
<dbReference type="GO" id="GO:0003755">
    <property type="term" value="F:peptidyl-prolyl cis-trans isomerase activity"/>
    <property type="evidence" value="ECO:0007669"/>
    <property type="project" value="UniProtKB-KW"/>
</dbReference>
<evidence type="ECO:0000256" key="3">
    <source>
        <dbReference type="SAM" id="MobiDB-lite"/>
    </source>
</evidence>
<evidence type="ECO:0000256" key="1">
    <source>
        <dbReference type="PROSITE-ProRule" id="PRU00278"/>
    </source>
</evidence>
<dbReference type="Gene3D" id="3.10.50.40">
    <property type="match status" value="1"/>
</dbReference>
<dbReference type="EMBL" id="CP035758">
    <property type="protein sequence ID" value="QBD80126.1"/>
    <property type="molecule type" value="Genomic_DNA"/>
</dbReference>
<dbReference type="OrthoDB" id="14196at2"/>
<accession>A0A4P6JYK4</accession>
<evidence type="ECO:0000259" key="5">
    <source>
        <dbReference type="PROSITE" id="PS50198"/>
    </source>
</evidence>
<dbReference type="AlphaFoldDB" id="A0A4P6JYK4"/>
<evidence type="ECO:0000313" key="6">
    <source>
        <dbReference type="EMBL" id="QBD80126.1"/>
    </source>
</evidence>
<dbReference type="Pfam" id="PF13616">
    <property type="entry name" value="Rotamase_3"/>
    <property type="match status" value="1"/>
</dbReference>
<sequence length="508" mass="54943">MKSQTARRPDTTRSSRSAKNKKYVRQTAHVEARRDGKPLIFGWGGHLSHSEKTRLQRRAIWFVTAIIGLIIVLIIVGYWVNLNVIVPSLPITAVNGQSVPQSDYRKLLAVNTQYASNHLNGPNGLIALRDQLKSQVDAQQKIIDDAKKQIDDLNGKIKALPADAKTQRADLENQLDAAKKQQSDAQASHDQLMAKYQDMVQNTIPNAQTLFTQSQLGNDSSQWLQDDIFIRNWLDKQNSSIRTQIEPTSAAIERELSSFKANMPKITNYSKFLSEDNVSDADVHAMIALKLRRQDMQNYLAAQTTSPTYQVLARAITASTMSDANKILDQLKHGADFGKLAKDKSVDTNTNSKGGDLGWMARGQYTITLAAKQSAVVDNWIFDRARTLNELSPVLTENGAYHIVQIMNIDPSHVVDAANLQQLKGNALLIWLKEQAAQPGVTITPVDQNKMLDPSNIPPGLPAGAPSQGGAGAPGGAPGGLPGGLPGGIPGGMPGGLPGGAPGGIPGQ</sequence>
<reference evidence="6 7" key="1">
    <citation type="submission" date="2019-01" db="EMBL/GenBank/DDBJ databases">
        <title>Ktedonosporobacter rubrisoli SCAWS-G2.</title>
        <authorList>
            <person name="Huang Y."/>
            <person name="Yan B."/>
        </authorList>
    </citation>
    <scope>NUCLEOTIDE SEQUENCE [LARGE SCALE GENOMIC DNA]</scope>
    <source>
        <strain evidence="6 7">SCAWS-G2</strain>
    </source>
</reference>
<organism evidence="6 7">
    <name type="scientific">Ktedonosporobacter rubrisoli</name>
    <dbReference type="NCBI Taxonomy" id="2509675"/>
    <lineage>
        <taxon>Bacteria</taxon>
        <taxon>Bacillati</taxon>
        <taxon>Chloroflexota</taxon>
        <taxon>Ktedonobacteria</taxon>
        <taxon>Ktedonobacterales</taxon>
        <taxon>Ktedonosporobacteraceae</taxon>
        <taxon>Ktedonosporobacter</taxon>
    </lineage>
</organism>
<protein>
    <recommendedName>
        <fullName evidence="5">PpiC domain-containing protein</fullName>
    </recommendedName>
</protein>
<dbReference type="InterPro" id="IPR000297">
    <property type="entry name" value="PPIase_PpiC"/>
</dbReference>
<dbReference type="PANTHER" id="PTHR47245:SF2">
    <property type="entry name" value="PEPTIDYL-PROLYL CIS-TRANS ISOMERASE HP_0175-RELATED"/>
    <property type="match status" value="1"/>
</dbReference>
<evidence type="ECO:0000256" key="2">
    <source>
        <dbReference type="SAM" id="Coils"/>
    </source>
</evidence>
<evidence type="ECO:0000256" key="4">
    <source>
        <dbReference type="SAM" id="Phobius"/>
    </source>
</evidence>
<keyword evidence="4" id="KW-0472">Membrane</keyword>
<feature type="compositionally biased region" description="Gly residues" evidence="3">
    <location>
        <begin position="467"/>
        <end position="508"/>
    </location>
</feature>
<name>A0A4P6JYK4_KTERU</name>
<feature type="region of interest" description="Disordered" evidence="3">
    <location>
        <begin position="1"/>
        <end position="25"/>
    </location>
</feature>
<dbReference type="InterPro" id="IPR050245">
    <property type="entry name" value="PrsA_foldase"/>
</dbReference>
<dbReference type="PANTHER" id="PTHR47245">
    <property type="entry name" value="PEPTIDYLPROLYL ISOMERASE"/>
    <property type="match status" value="1"/>
</dbReference>
<dbReference type="InterPro" id="IPR023058">
    <property type="entry name" value="PPIase_PpiC_CS"/>
</dbReference>
<dbReference type="InterPro" id="IPR046357">
    <property type="entry name" value="PPIase_dom_sf"/>
</dbReference>
<keyword evidence="1" id="KW-0697">Rotamase</keyword>
<keyword evidence="1" id="KW-0413">Isomerase</keyword>
<keyword evidence="7" id="KW-1185">Reference proteome</keyword>
<keyword evidence="4" id="KW-1133">Transmembrane helix</keyword>
<dbReference type="RefSeq" id="WP_129891192.1">
    <property type="nucleotide sequence ID" value="NZ_CP035758.1"/>
</dbReference>
<dbReference type="PROSITE" id="PS50198">
    <property type="entry name" value="PPIC_PPIASE_2"/>
    <property type="match status" value="1"/>
</dbReference>
<dbReference type="Proteomes" id="UP000290365">
    <property type="component" value="Chromosome"/>
</dbReference>
<gene>
    <name evidence="6" type="ORF">EPA93_30770</name>
</gene>
<dbReference type="KEGG" id="kbs:EPA93_30770"/>
<feature type="region of interest" description="Disordered" evidence="3">
    <location>
        <begin position="450"/>
        <end position="508"/>
    </location>
</feature>
<keyword evidence="4" id="KW-0812">Transmembrane</keyword>
<keyword evidence="2" id="KW-0175">Coiled coil</keyword>
<dbReference type="SUPFAM" id="SSF54534">
    <property type="entry name" value="FKBP-like"/>
    <property type="match status" value="1"/>
</dbReference>
<feature type="domain" description="PpiC" evidence="5">
    <location>
        <begin position="308"/>
        <end position="408"/>
    </location>
</feature>
<dbReference type="PROSITE" id="PS01096">
    <property type="entry name" value="PPIC_PPIASE_1"/>
    <property type="match status" value="1"/>
</dbReference>
<feature type="coiled-coil region" evidence="2">
    <location>
        <begin position="129"/>
        <end position="195"/>
    </location>
</feature>
<evidence type="ECO:0000313" key="7">
    <source>
        <dbReference type="Proteomes" id="UP000290365"/>
    </source>
</evidence>